<comment type="caution">
    <text evidence="3">The sequence shown here is derived from an EMBL/GenBank/DDBJ whole genome shotgun (WGS) entry which is preliminary data.</text>
</comment>
<dbReference type="AlphaFoldDB" id="A0AAE8LYV9"/>
<name>A0AAE8LYV9_9HYPO</name>
<accession>A0AAE8LYV9</accession>
<dbReference type="PANTHER" id="PTHR37534">
    <property type="entry name" value="TRANSCRIPTIONAL ACTIVATOR PROTEIN UGA3"/>
    <property type="match status" value="1"/>
</dbReference>
<gene>
    <name evidence="3" type="ORF">FTOL_00790</name>
</gene>
<comment type="subcellular location">
    <subcellularLocation>
        <location evidence="1">Nucleus</location>
    </subcellularLocation>
</comment>
<dbReference type="GO" id="GO:0045944">
    <property type="term" value="P:positive regulation of transcription by RNA polymerase II"/>
    <property type="evidence" value="ECO:0007669"/>
    <property type="project" value="TreeGrafter"/>
</dbReference>
<dbReference type="Pfam" id="PF11951">
    <property type="entry name" value="Fungal_trans_2"/>
    <property type="match status" value="1"/>
</dbReference>
<dbReference type="Proteomes" id="UP001187734">
    <property type="component" value="Unassembled WGS sequence"/>
</dbReference>
<sequence>MSENQHALGARTGASSVLVTLLVYDGRKDISCSQPEHRWKRKPLKFKAILLLLKLNKIFQAVLVNQGIHWPGNSSNPDLSSPTQLATRTFFQNQTSINHSPLPSIDFSWEDDPLAMPGLHWDDLNSQMLPSMELDLTHLSHPPDNQLTYDGATKQFNQGGPSGSSGRSISRQRIDIEDDTDQLQSLSVLNEPSGLIISLPEYFFRHVITLYCVWDGESNLLRDILKNEWQSSGALQHIIRSMAAACLSQDFPFLSKVAKEEHCEALRYIKIQDQQRPKLQDLLACMLHGHTSSWLNPHDLAIDMFGESSRLLAALDEDNRQGTHDLSFFHDTMEYWAMLLSFLVGDQQLDGHYKQHLVKATAEPSTKPHPYSGISRETVQMLADTGSLIFKYRQHMSKVKFLEEKDLDVFRTALREARSLERRLLAHNLPDMSSIVDPGDPKTPVHHFRLMDEAYQYTGLLQIYRVFPDLLNERYAPWNEDHILRPPPAVKTPTAEERNTWLMQLAVHVLDILESIPFESRTRSGQPFIMVAVSSELRRCTSGAPVSMVAGNDVIVPAVSNASLTALHARRFIRTRLNAYAHVLPLDKIGVISKLVDHIWAALDSGEENVYWLDIAAEKGLGTMMG</sequence>
<dbReference type="EMBL" id="ONZP01000026">
    <property type="protein sequence ID" value="SPJ71062.1"/>
    <property type="molecule type" value="Genomic_DNA"/>
</dbReference>
<evidence type="ECO:0000313" key="3">
    <source>
        <dbReference type="EMBL" id="SPJ71062.1"/>
    </source>
</evidence>
<dbReference type="GO" id="GO:0003700">
    <property type="term" value="F:DNA-binding transcription factor activity"/>
    <property type="evidence" value="ECO:0007669"/>
    <property type="project" value="TreeGrafter"/>
</dbReference>
<proteinExistence type="predicted"/>
<organism evidence="3 4">
    <name type="scientific">Fusarium torulosum</name>
    <dbReference type="NCBI Taxonomy" id="33205"/>
    <lineage>
        <taxon>Eukaryota</taxon>
        <taxon>Fungi</taxon>
        <taxon>Dikarya</taxon>
        <taxon>Ascomycota</taxon>
        <taxon>Pezizomycotina</taxon>
        <taxon>Sordariomycetes</taxon>
        <taxon>Hypocreomycetidae</taxon>
        <taxon>Hypocreales</taxon>
        <taxon>Nectriaceae</taxon>
        <taxon>Fusarium</taxon>
    </lineage>
</organism>
<evidence type="ECO:0000256" key="1">
    <source>
        <dbReference type="ARBA" id="ARBA00004123"/>
    </source>
</evidence>
<dbReference type="PANTHER" id="PTHR37534:SF11">
    <property type="entry name" value="ZN(II)2CYS6 TRANSCRIPTION FACTOR (EUROFUNG)"/>
    <property type="match status" value="1"/>
</dbReference>
<protein>
    <submittedName>
        <fullName evidence="3">Uncharacterized protein</fullName>
    </submittedName>
</protein>
<keyword evidence="4" id="KW-1185">Reference proteome</keyword>
<evidence type="ECO:0000256" key="2">
    <source>
        <dbReference type="ARBA" id="ARBA00023242"/>
    </source>
</evidence>
<dbReference type="InterPro" id="IPR021858">
    <property type="entry name" value="Fun_TF"/>
</dbReference>
<evidence type="ECO:0000313" key="4">
    <source>
        <dbReference type="Proteomes" id="UP001187734"/>
    </source>
</evidence>
<dbReference type="GO" id="GO:0000976">
    <property type="term" value="F:transcription cis-regulatory region binding"/>
    <property type="evidence" value="ECO:0007669"/>
    <property type="project" value="TreeGrafter"/>
</dbReference>
<reference evidence="3" key="1">
    <citation type="submission" date="2018-03" db="EMBL/GenBank/DDBJ databases">
        <authorList>
            <person name="Guldener U."/>
        </authorList>
    </citation>
    <scope>NUCLEOTIDE SEQUENCE</scope>
</reference>
<dbReference type="GO" id="GO:0005634">
    <property type="term" value="C:nucleus"/>
    <property type="evidence" value="ECO:0007669"/>
    <property type="project" value="UniProtKB-SubCell"/>
</dbReference>
<keyword evidence="2" id="KW-0539">Nucleus</keyword>